<dbReference type="AlphaFoldDB" id="A0A7I4DZ43"/>
<dbReference type="GeneID" id="112283163"/>
<protein>
    <submittedName>
        <fullName evidence="3">Uncharacterized protein</fullName>
    </submittedName>
</protein>
<evidence type="ECO:0000313" key="4">
    <source>
        <dbReference type="Proteomes" id="UP000006727"/>
    </source>
</evidence>
<dbReference type="EMBL" id="ABEU02000006">
    <property type="status" value="NOT_ANNOTATED_CDS"/>
    <property type="molecule type" value="Genomic_DNA"/>
</dbReference>
<feature type="region of interest" description="Disordered" evidence="1">
    <location>
        <begin position="210"/>
        <end position="262"/>
    </location>
</feature>
<dbReference type="Gramene" id="Pp3c6_10120V3.4">
    <property type="protein sequence ID" value="Pp3c6_10120V3.4"/>
    <property type="gene ID" value="Pp3c6_10120"/>
</dbReference>
<dbReference type="EnsemblPlants" id="Pp3c6_10120V3.4">
    <property type="protein sequence ID" value="Pp3c6_10120V3.4"/>
    <property type="gene ID" value="Pp3c6_10120"/>
</dbReference>
<keyword evidence="2" id="KW-1133">Transmembrane helix</keyword>
<keyword evidence="2" id="KW-0472">Membrane</keyword>
<feature type="compositionally biased region" description="Polar residues" evidence="1">
    <location>
        <begin position="253"/>
        <end position="262"/>
    </location>
</feature>
<dbReference type="Proteomes" id="UP000006727">
    <property type="component" value="Chromosome 6"/>
</dbReference>
<dbReference type="EnsemblPlants" id="Pp3c6_10120V3.3">
    <property type="protein sequence ID" value="Pp3c6_10120V3.3"/>
    <property type="gene ID" value="Pp3c6_10120"/>
</dbReference>
<organism evidence="3 4">
    <name type="scientific">Physcomitrium patens</name>
    <name type="common">Spreading-leaved earth moss</name>
    <name type="synonym">Physcomitrella patens</name>
    <dbReference type="NCBI Taxonomy" id="3218"/>
    <lineage>
        <taxon>Eukaryota</taxon>
        <taxon>Viridiplantae</taxon>
        <taxon>Streptophyta</taxon>
        <taxon>Embryophyta</taxon>
        <taxon>Bryophyta</taxon>
        <taxon>Bryophytina</taxon>
        <taxon>Bryopsida</taxon>
        <taxon>Funariidae</taxon>
        <taxon>Funariales</taxon>
        <taxon>Funariaceae</taxon>
        <taxon>Physcomitrium</taxon>
    </lineage>
</organism>
<gene>
    <name evidence="3" type="primary">LOC112283163</name>
</gene>
<reference evidence="3 4" key="1">
    <citation type="journal article" date="2008" name="Science">
        <title>The Physcomitrella genome reveals evolutionary insights into the conquest of land by plants.</title>
        <authorList>
            <person name="Rensing S."/>
            <person name="Lang D."/>
            <person name="Zimmer A."/>
            <person name="Terry A."/>
            <person name="Salamov A."/>
            <person name="Shapiro H."/>
            <person name="Nishiyama T."/>
            <person name="Perroud P.-F."/>
            <person name="Lindquist E."/>
            <person name="Kamisugi Y."/>
            <person name="Tanahashi T."/>
            <person name="Sakakibara K."/>
            <person name="Fujita T."/>
            <person name="Oishi K."/>
            <person name="Shin-I T."/>
            <person name="Kuroki Y."/>
            <person name="Toyoda A."/>
            <person name="Suzuki Y."/>
            <person name="Hashimoto A."/>
            <person name="Yamaguchi K."/>
            <person name="Sugano A."/>
            <person name="Kohara Y."/>
            <person name="Fujiyama A."/>
            <person name="Anterola A."/>
            <person name="Aoki S."/>
            <person name="Ashton N."/>
            <person name="Barbazuk W.B."/>
            <person name="Barker E."/>
            <person name="Bennetzen J."/>
            <person name="Bezanilla M."/>
            <person name="Blankenship R."/>
            <person name="Cho S.H."/>
            <person name="Dutcher S."/>
            <person name="Estelle M."/>
            <person name="Fawcett J.A."/>
            <person name="Gundlach H."/>
            <person name="Hanada K."/>
            <person name="Heyl A."/>
            <person name="Hicks K.A."/>
            <person name="Hugh J."/>
            <person name="Lohr M."/>
            <person name="Mayer K."/>
            <person name="Melkozernov A."/>
            <person name="Murata T."/>
            <person name="Nelson D."/>
            <person name="Pils B."/>
            <person name="Prigge M."/>
            <person name="Reiss B."/>
            <person name="Renner T."/>
            <person name="Rombauts S."/>
            <person name="Rushton P."/>
            <person name="Sanderfoot A."/>
            <person name="Schween G."/>
            <person name="Shiu S.-H."/>
            <person name="Stueber K."/>
            <person name="Theodoulou F.L."/>
            <person name="Tu H."/>
            <person name="Van de Peer Y."/>
            <person name="Verrier P.J."/>
            <person name="Waters E."/>
            <person name="Wood A."/>
            <person name="Yang L."/>
            <person name="Cove D."/>
            <person name="Cuming A."/>
            <person name="Hasebe M."/>
            <person name="Lucas S."/>
            <person name="Mishler D.B."/>
            <person name="Reski R."/>
            <person name="Grigoriev I."/>
            <person name="Quatrano R.S."/>
            <person name="Boore J.L."/>
        </authorList>
    </citation>
    <scope>NUCLEOTIDE SEQUENCE [LARGE SCALE GENOMIC DNA]</scope>
    <source>
        <strain evidence="3 4">cv. Gransden 2004</strain>
    </source>
</reference>
<accession>A0A7I4DZ43</accession>
<name>A0A7I4DZ43_PHYPA</name>
<keyword evidence="4" id="KW-1185">Reference proteome</keyword>
<dbReference type="OrthoDB" id="10595522at2759"/>
<dbReference type="EnsemblPlants" id="Pp3c6_10120V3.5">
    <property type="protein sequence ID" value="Pp3c6_10120V3.5"/>
    <property type="gene ID" value="Pp3c6_10120"/>
</dbReference>
<evidence type="ECO:0000313" key="3">
    <source>
        <dbReference type="EnsemblPlants" id="Pp3c6_10120V3.3"/>
    </source>
</evidence>
<dbReference type="Gramene" id="Pp3c6_10120V3.5">
    <property type="protein sequence ID" value="Pp3c6_10120V3.5"/>
    <property type="gene ID" value="Pp3c6_10120"/>
</dbReference>
<feature type="compositionally biased region" description="Pro residues" evidence="1">
    <location>
        <begin position="220"/>
        <end position="231"/>
    </location>
</feature>
<feature type="transmembrane region" description="Helical" evidence="2">
    <location>
        <begin position="137"/>
        <end position="156"/>
    </location>
</feature>
<reference evidence="3 4" key="2">
    <citation type="journal article" date="2018" name="Plant J.">
        <title>The Physcomitrella patens chromosome-scale assembly reveals moss genome structure and evolution.</title>
        <authorList>
            <person name="Lang D."/>
            <person name="Ullrich K.K."/>
            <person name="Murat F."/>
            <person name="Fuchs J."/>
            <person name="Jenkins J."/>
            <person name="Haas F.B."/>
            <person name="Piednoel M."/>
            <person name="Gundlach H."/>
            <person name="Van Bel M."/>
            <person name="Meyberg R."/>
            <person name="Vives C."/>
            <person name="Morata J."/>
            <person name="Symeonidi A."/>
            <person name="Hiss M."/>
            <person name="Muchero W."/>
            <person name="Kamisugi Y."/>
            <person name="Saleh O."/>
            <person name="Blanc G."/>
            <person name="Decker E.L."/>
            <person name="van Gessel N."/>
            <person name="Grimwood J."/>
            <person name="Hayes R.D."/>
            <person name="Graham S.W."/>
            <person name="Gunter L.E."/>
            <person name="McDaniel S.F."/>
            <person name="Hoernstein S.N.W."/>
            <person name="Larsson A."/>
            <person name="Li F.W."/>
            <person name="Perroud P.F."/>
            <person name="Phillips J."/>
            <person name="Ranjan P."/>
            <person name="Rokshar D.S."/>
            <person name="Rothfels C.J."/>
            <person name="Schneider L."/>
            <person name="Shu S."/>
            <person name="Stevenson D.W."/>
            <person name="Thummler F."/>
            <person name="Tillich M."/>
            <person name="Villarreal Aguilar J.C."/>
            <person name="Widiez T."/>
            <person name="Wong G.K."/>
            <person name="Wymore A."/>
            <person name="Zhang Y."/>
            <person name="Zimmer A.D."/>
            <person name="Quatrano R.S."/>
            <person name="Mayer K.F.X."/>
            <person name="Goodstein D."/>
            <person name="Casacuberta J.M."/>
            <person name="Vandepoele K."/>
            <person name="Reski R."/>
            <person name="Cuming A.C."/>
            <person name="Tuskan G.A."/>
            <person name="Maumus F."/>
            <person name="Salse J."/>
            <person name="Schmutz J."/>
            <person name="Rensing S.A."/>
        </authorList>
    </citation>
    <scope>NUCLEOTIDE SEQUENCE [LARGE SCALE GENOMIC DNA]</scope>
    <source>
        <strain evidence="3 4">cv. Gransden 2004</strain>
    </source>
</reference>
<dbReference type="Gene3D" id="2.10.25.10">
    <property type="entry name" value="Laminin"/>
    <property type="match status" value="1"/>
</dbReference>
<keyword evidence="2" id="KW-0812">Transmembrane</keyword>
<evidence type="ECO:0000256" key="2">
    <source>
        <dbReference type="SAM" id="Phobius"/>
    </source>
</evidence>
<dbReference type="RefSeq" id="XP_024377315.1">
    <property type="nucleotide sequence ID" value="XM_024521547.2"/>
</dbReference>
<evidence type="ECO:0000256" key="1">
    <source>
        <dbReference type="SAM" id="MobiDB-lite"/>
    </source>
</evidence>
<reference evidence="3" key="3">
    <citation type="submission" date="2020-12" db="UniProtKB">
        <authorList>
            <consortium name="EnsemblPlants"/>
        </authorList>
    </citation>
    <scope>IDENTIFICATION</scope>
</reference>
<feature type="transmembrane region" description="Helical" evidence="2">
    <location>
        <begin position="62"/>
        <end position="80"/>
    </location>
</feature>
<dbReference type="Gramene" id="Pp3c6_10120V3.3">
    <property type="protein sequence ID" value="Pp3c6_10120V3.3"/>
    <property type="gene ID" value="Pp3c6_10120"/>
</dbReference>
<dbReference type="KEGG" id="ppp:112283163"/>
<proteinExistence type="predicted"/>
<sequence length="262" mass="28719">MCDSCALLFPPPLSPVCDYERISENLGVAFADVRPRGLRILERCFGIRVEENFRKMKMRGTWRMLSVLAMLALLSFFMVIPVDAQNTSTTQAPSSGDVCAKCDAHATCYETPTRRFCDCHSFYSGNGYSCKFEMWRLVLYVIFSVLAFVCVFYLCLSCLGYSRRYQESTAYPMQPMGNAPYGYPPGPNQSTAYPAMYSYPPFNGYPPPADYPQTGYPVSGCPPPPAPPAPPVEHSSKVPGPSGSEGMDKAPGASTSHAGPAQ</sequence>